<dbReference type="GO" id="GO:0017004">
    <property type="term" value="P:cytochrome complex assembly"/>
    <property type="evidence" value="ECO:0007669"/>
    <property type="project" value="UniProtKB-KW"/>
</dbReference>
<dbReference type="PROSITE" id="PS51352">
    <property type="entry name" value="THIOREDOXIN_2"/>
    <property type="match status" value="1"/>
</dbReference>
<feature type="signal peptide" evidence="5">
    <location>
        <begin position="1"/>
        <end position="19"/>
    </location>
</feature>
<proteinExistence type="predicted"/>
<evidence type="ECO:0000313" key="8">
    <source>
        <dbReference type="Proteomes" id="UP000293874"/>
    </source>
</evidence>
<dbReference type="Pfam" id="PF00578">
    <property type="entry name" value="AhpC-TSA"/>
    <property type="match status" value="1"/>
</dbReference>
<evidence type="ECO:0000256" key="4">
    <source>
        <dbReference type="ARBA" id="ARBA00023284"/>
    </source>
</evidence>
<dbReference type="GO" id="GO:0016491">
    <property type="term" value="F:oxidoreductase activity"/>
    <property type="evidence" value="ECO:0007669"/>
    <property type="project" value="InterPro"/>
</dbReference>
<dbReference type="GO" id="GO:0030313">
    <property type="term" value="C:cell envelope"/>
    <property type="evidence" value="ECO:0007669"/>
    <property type="project" value="UniProtKB-SubCell"/>
</dbReference>
<dbReference type="CDD" id="cd02966">
    <property type="entry name" value="TlpA_like_family"/>
    <property type="match status" value="1"/>
</dbReference>
<keyword evidence="4" id="KW-0676">Redox-active center</keyword>
<comment type="caution">
    <text evidence="7">The sequence shown here is derived from an EMBL/GenBank/DDBJ whole genome shotgun (WGS) entry which is preliminary data.</text>
</comment>
<evidence type="ECO:0000313" key="7">
    <source>
        <dbReference type="EMBL" id="RZS76090.1"/>
    </source>
</evidence>
<dbReference type="PANTHER" id="PTHR42852:SF6">
    <property type="entry name" value="THIOL:DISULFIDE INTERCHANGE PROTEIN DSBE"/>
    <property type="match status" value="1"/>
</dbReference>
<dbReference type="InterPro" id="IPR050553">
    <property type="entry name" value="Thioredoxin_ResA/DsbE_sf"/>
</dbReference>
<reference evidence="7 8" key="1">
    <citation type="submission" date="2019-02" db="EMBL/GenBank/DDBJ databases">
        <title>Genomic Encyclopedia of Type Strains, Phase IV (KMG-IV): sequencing the most valuable type-strain genomes for metagenomic binning, comparative biology and taxonomic classification.</title>
        <authorList>
            <person name="Goeker M."/>
        </authorList>
    </citation>
    <scope>NUCLEOTIDE SEQUENCE [LARGE SCALE GENOMIC DNA]</scope>
    <source>
        <strain evidence="7 8">DSM 18116</strain>
    </source>
</reference>
<comment type="subcellular location">
    <subcellularLocation>
        <location evidence="1">Cell envelope</location>
    </subcellularLocation>
</comment>
<dbReference type="InterPro" id="IPR017937">
    <property type="entry name" value="Thioredoxin_CS"/>
</dbReference>
<keyword evidence="2" id="KW-0201">Cytochrome c-type biogenesis</keyword>
<dbReference type="RefSeq" id="WP_130540408.1">
    <property type="nucleotide sequence ID" value="NZ_CP042431.1"/>
</dbReference>
<dbReference type="OrthoDB" id="750178at2"/>
<evidence type="ECO:0000256" key="1">
    <source>
        <dbReference type="ARBA" id="ARBA00004196"/>
    </source>
</evidence>
<protein>
    <submittedName>
        <fullName evidence="7">Peroxiredoxin</fullName>
    </submittedName>
</protein>
<dbReference type="PROSITE" id="PS00194">
    <property type="entry name" value="THIOREDOXIN_1"/>
    <property type="match status" value="1"/>
</dbReference>
<keyword evidence="8" id="KW-1185">Reference proteome</keyword>
<dbReference type="PANTHER" id="PTHR42852">
    <property type="entry name" value="THIOL:DISULFIDE INTERCHANGE PROTEIN DSBE"/>
    <property type="match status" value="1"/>
</dbReference>
<dbReference type="InterPro" id="IPR000866">
    <property type="entry name" value="AhpC/TSA"/>
</dbReference>
<accession>A0A4Q7N525</accession>
<dbReference type="Pfam" id="PF14289">
    <property type="entry name" value="DUF4369"/>
    <property type="match status" value="1"/>
</dbReference>
<keyword evidence="5" id="KW-0732">Signal</keyword>
<dbReference type="EMBL" id="SGXA01000001">
    <property type="protein sequence ID" value="RZS76090.1"/>
    <property type="molecule type" value="Genomic_DNA"/>
</dbReference>
<dbReference type="GO" id="GO:0016209">
    <property type="term" value="F:antioxidant activity"/>
    <property type="evidence" value="ECO:0007669"/>
    <property type="project" value="InterPro"/>
</dbReference>
<dbReference type="Proteomes" id="UP000293874">
    <property type="component" value="Unassembled WGS sequence"/>
</dbReference>
<feature type="domain" description="Thioredoxin" evidence="6">
    <location>
        <begin position="243"/>
        <end position="381"/>
    </location>
</feature>
<organism evidence="7 8">
    <name type="scientific">Pseudobacter ginsenosidimutans</name>
    <dbReference type="NCBI Taxonomy" id="661488"/>
    <lineage>
        <taxon>Bacteria</taxon>
        <taxon>Pseudomonadati</taxon>
        <taxon>Bacteroidota</taxon>
        <taxon>Chitinophagia</taxon>
        <taxon>Chitinophagales</taxon>
        <taxon>Chitinophagaceae</taxon>
        <taxon>Pseudobacter</taxon>
    </lineage>
</organism>
<evidence type="ECO:0000256" key="5">
    <source>
        <dbReference type="SAM" id="SignalP"/>
    </source>
</evidence>
<evidence type="ECO:0000256" key="2">
    <source>
        <dbReference type="ARBA" id="ARBA00022748"/>
    </source>
</evidence>
<dbReference type="AlphaFoldDB" id="A0A4Q7N525"/>
<dbReference type="InterPro" id="IPR036249">
    <property type="entry name" value="Thioredoxin-like_sf"/>
</dbReference>
<evidence type="ECO:0000256" key="3">
    <source>
        <dbReference type="ARBA" id="ARBA00023157"/>
    </source>
</evidence>
<dbReference type="Gene3D" id="3.40.30.10">
    <property type="entry name" value="Glutaredoxin"/>
    <property type="match status" value="1"/>
</dbReference>
<name>A0A4Q7N525_9BACT</name>
<gene>
    <name evidence="7" type="ORF">EV199_1967</name>
</gene>
<sequence>MKKIALLLVTGFVSVLATAQTPIEFKLNGQIKDVKEPAKVAMVYFADGKRQSDTVELTKGKFAFKGKINSPVKAILVVLKSSDNPRMMLSIGYGGDVMGRDGRQVYLDKGTITLKGDSLKTATIKGSAAQLDFDQLQALRQPVVNKLDAINKELSSLSDNRESEEYKTVYAKLLTTMKEFGPIEEAFIASHPDSWVSWHTLTGKSIISDVKKLEGQFNAMNASFRNSAEGKKLEEKIRKSYKTAMGAVAPEFAQNNPEGQPVALSSLRGKYVLIDFWASWCGPCRAENPHVKAAYEKFKDKNFEILAVSLDNKKDAWVQAIEKDGLPWLHVSDLLGWKNAVAEQYDVKAIPQNWLLDPNGVIIGQNMRGKELEEKLASVLK</sequence>
<dbReference type="InterPro" id="IPR025380">
    <property type="entry name" value="DUF4369"/>
</dbReference>
<evidence type="ECO:0000259" key="6">
    <source>
        <dbReference type="PROSITE" id="PS51352"/>
    </source>
</evidence>
<feature type="chain" id="PRO_5020465096" evidence="5">
    <location>
        <begin position="20"/>
        <end position="381"/>
    </location>
</feature>
<dbReference type="SUPFAM" id="SSF52833">
    <property type="entry name" value="Thioredoxin-like"/>
    <property type="match status" value="1"/>
</dbReference>
<dbReference type="InterPro" id="IPR013766">
    <property type="entry name" value="Thioredoxin_domain"/>
</dbReference>
<keyword evidence="3" id="KW-1015">Disulfide bond</keyword>